<dbReference type="GO" id="GO:0006508">
    <property type="term" value="P:proteolysis"/>
    <property type="evidence" value="ECO:0007669"/>
    <property type="project" value="UniProtKB-KW"/>
</dbReference>
<evidence type="ECO:0000256" key="12">
    <source>
        <dbReference type="ARBA" id="ARBA00023316"/>
    </source>
</evidence>
<protein>
    <recommendedName>
        <fullName evidence="13">peptidoglycan glycosyltransferase</fullName>
        <ecNumber evidence="13">2.4.99.28</ecNumber>
    </recommendedName>
</protein>
<dbReference type="PROSITE" id="PS51257">
    <property type="entry name" value="PROKAR_LIPOPROTEIN"/>
    <property type="match status" value="1"/>
</dbReference>
<dbReference type="GO" id="GO:0008658">
    <property type="term" value="F:penicillin binding"/>
    <property type="evidence" value="ECO:0007669"/>
    <property type="project" value="InterPro"/>
</dbReference>
<gene>
    <name evidence="18" type="primary">MrcB</name>
    <name evidence="18" type="ORF">SCFA_1310004</name>
</gene>
<keyword evidence="2" id="KW-1003">Cell membrane</keyword>
<dbReference type="Gene3D" id="1.10.3810.10">
    <property type="entry name" value="Biosynthetic peptidoglycan transglycosylase-like"/>
    <property type="match status" value="1"/>
</dbReference>
<dbReference type="GO" id="GO:0030288">
    <property type="term" value="C:outer membrane-bounded periplasmic space"/>
    <property type="evidence" value="ECO:0007669"/>
    <property type="project" value="TreeGrafter"/>
</dbReference>
<dbReference type="EMBL" id="CAADRN010000037">
    <property type="protein sequence ID" value="VFU11672.1"/>
    <property type="molecule type" value="Genomic_DNA"/>
</dbReference>
<reference evidence="18" key="1">
    <citation type="submission" date="2019-03" db="EMBL/GenBank/DDBJ databases">
        <authorList>
            <person name="Hao L."/>
        </authorList>
    </citation>
    <scope>NUCLEOTIDE SEQUENCE</scope>
</reference>
<evidence type="ECO:0000256" key="5">
    <source>
        <dbReference type="ARBA" id="ARBA00022676"/>
    </source>
</evidence>
<evidence type="ECO:0000256" key="8">
    <source>
        <dbReference type="ARBA" id="ARBA00022960"/>
    </source>
</evidence>
<dbReference type="SUPFAM" id="SSF53955">
    <property type="entry name" value="Lysozyme-like"/>
    <property type="match status" value="1"/>
</dbReference>
<dbReference type="InterPro" id="IPR001460">
    <property type="entry name" value="PCN-bd_Tpept"/>
</dbReference>
<dbReference type="SUPFAM" id="SSF56601">
    <property type="entry name" value="beta-lactamase/transpeptidase-like"/>
    <property type="match status" value="1"/>
</dbReference>
<dbReference type="AlphaFoldDB" id="A0A485LVS2"/>
<keyword evidence="5" id="KW-0328">Glycosyltransferase</keyword>
<keyword evidence="12" id="KW-0961">Cell wall biogenesis/degradation</keyword>
<evidence type="ECO:0000256" key="3">
    <source>
        <dbReference type="ARBA" id="ARBA00022645"/>
    </source>
</evidence>
<evidence type="ECO:0000256" key="9">
    <source>
        <dbReference type="ARBA" id="ARBA00022984"/>
    </source>
</evidence>
<dbReference type="InterPro" id="IPR012338">
    <property type="entry name" value="Beta-lactam/transpept-like"/>
</dbReference>
<evidence type="ECO:0000259" key="17">
    <source>
        <dbReference type="Pfam" id="PF00912"/>
    </source>
</evidence>
<evidence type="ECO:0000256" key="7">
    <source>
        <dbReference type="ARBA" id="ARBA00022801"/>
    </source>
</evidence>
<evidence type="ECO:0000256" key="10">
    <source>
        <dbReference type="ARBA" id="ARBA00023136"/>
    </source>
</evidence>
<dbReference type="GO" id="GO:0008955">
    <property type="term" value="F:peptidoglycan glycosyltransferase activity"/>
    <property type="evidence" value="ECO:0007669"/>
    <property type="project" value="UniProtKB-EC"/>
</dbReference>
<dbReference type="PANTHER" id="PTHR32282:SF11">
    <property type="entry name" value="PENICILLIN-BINDING PROTEIN 1B"/>
    <property type="match status" value="1"/>
</dbReference>
<dbReference type="GO" id="GO:0009252">
    <property type="term" value="P:peptidoglycan biosynthetic process"/>
    <property type="evidence" value="ECO:0007669"/>
    <property type="project" value="UniProtKB-KW"/>
</dbReference>
<name>A0A485LVS2_9ZZZZ</name>
<evidence type="ECO:0000256" key="2">
    <source>
        <dbReference type="ARBA" id="ARBA00022475"/>
    </source>
</evidence>
<dbReference type="GO" id="GO:0005886">
    <property type="term" value="C:plasma membrane"/>
    <property type="evidence" value="ECO:0007669"/>
    <property type="project" value="UniProtKB-SubCell"/>
</dbReference>
<dbReference type="PANTHER" id="PTHR32282">
    <property type="entry name" value="BINDING PROTEIN TRANSPEPTIDASE, PUTATIVE-RELATED"/>
    <property type="match status" value="1"/>
</dbReference>
<comment type="subcellular location">
    <subcellularLocation>
        <location evidence="1">Cell membrane</location>
    </subcellularLocation>
</comment>
<keyword evidence="10" id="KW-0472">Membrane</keyword>
<dbReference type="EC" id="2.4.99.28" evidence="13"/>
<organism evidence="18">
    <name type="scientific">anaerobic digester metagenome</name>
    <dbReference type="NCBI Taxonomy" id="1263854"/>
    <lineage>
        <taxon>unclassified sequences</taxon>
        <taxon>metagenomes</taxon>
        <taxon>ecological metagenomes</taxon>
    </lineage>
</organism>
<sequence>MARKRNKRKRLKPGRLLFLLLCLAVLVGCGAGVGLVFASVRDMPAMSPAALEASASTMIYDQDGNLVTNVGIKNSVPVNIKEVPEHVVNAFLAIEDPAFYQHHGFSLRGIARAAWSDLTSREIRQGGSTITQQLVKLSFLSPEQTIKRKIQELILSIQVERRYTKDEILEMYLNNIYMGEGCYGIQAAAQTFFGKDVGDLKLEEAALLAGLPQAPSAYNPFKILVLQDGEKEEHIKTIVSRRNTVLDSMVKNNYIDQALAEAAKTTELELDTREPSSRQYPYPYFLDYVTEVLIEKYGETEVFNGGLKVYTTLDPKIQQIAEAAMEKSSNFPPSKTDANGLSQPQGAIVVLDPHTGHIKALVGGREHVQKRQWNRATMTSRQPGSSFKPIAAYGPAIEYKGLGPASVVDDIPVKYGSYEPKNSDGVYRGLVTLRTALTRSINTVAVKLLADTVGLSEAIRFASGLGIKLDPANHGASMALGGLHSGVTPLQMAGAYGAFANQGVFIEPTAIIRVEKADGIIIDQIVPRQRQAMKATTAYLVTDMLKSAVQSGTGTGAQIGRPAAGKTGTTDKGVDIWFAGYTPELVAVVWIGHDNNQTPMSQAYGGMYPARIWKDVMSKALSGIPANDFPRPDGLVTETVDSKSGLLPGPNTPTDSLVTDLFVEGTVPTETDNVHVFAEVCAESGLLANDYCPDRVIKPLIKLPYSVPNTVQDYAQRVPGETCATHGAGKGLTPPDGIQIFRPSPVKTKKLPGDTSSGTEQHNVQESQD</sequence>
<evidence type="ECO:0000259" key="16">
    <source>
        <dbReference type="Pfam" id="PF00905"/>
    </source>
</evidence>
<dbReference type="Gene3D" id="3.40.710.10">
    <property type="entry name" value="DD-peptidase/beta-lactamase superfamily"/>
    <property type="match status" value="1"/>
</dbReference>
<keyword evidence="4" id="KW-0645">Protease</keyword>
<keyword evidence="6" id="KW-0808">Transferase</keyword>
<feature type="domain" description="Penicillin-binding protein transpeptidase" evidence="16">
    <location>
        <begin position="346"/>
        <end position="617"/>
    </location>
</feature>
<dbReference type="GO" id="GO:0004180">
    <property type="term" value="F:carboxypeptidase activity"/>
    <property type="evidence" value="ECO:0007669"/>
    <property type="project" value="UniProtKB-KW"/>
</dbReference>
<evidence type="ECO:0000256" key="4">
    <source>
        <dbReference type="ARBA" id="ARBA00022670"/>
    </source>
</evidence>
<dbReference type="InterPro" id="IPR050396">
    <property type="entry name" value="Glycosyltr_51/Transpeptidase"/>
</dbReference>
<proteinExistence type="predicted"/>
<dbReference type="InterPro" id="IPR036950">
    <property type="entry name" value="PBP_transglycosylase"/>
</dbReference>
<feature type="domain" description="Glycosyl transferase family 51" evidence="17">
    <location>
        <begin position="65"/>
        <end position="249"/>
    </location>
</feature>
<dbReference type="InterPro" id="IPR001264">
    <property type="entry name" value="Glyco_trans_51"/>
</dbReference>
<evidence type="ECO:0000256" key="11">
    <source>
        <dbReference type="ARBA" id="ARBA00023268"/>
    </source>
</evidence>
<dbReference type="GO" id="GO:0008360">
    <property type="term" value="P:regulation of cell shape"/>
    <property type="evidence" value="ECO:0007669"/>
    <property type="project" value="UniProtKB-KW"/>
</dbReference>
<dbReference type="InterPro" id="IPR023346">
    <property type="entry name" value="Lysozyme-like_dom_sf"/>
</dbReference>
<keyword evidence="11" id="KW-0511">Multifunctional enzyme</keyword>
<dbReference type="Pfam" id="PF00912">
    <property type="entry name" value="Transgly"/>
    <property type="match status" value="1"/>
</dbReference>
<evidence type="ECO:0000256" key="1">
    <source>
        <dbReference type="ARBA" id="ARBA00004236"/>
    </source>
</evidence>
<keyword evidence="9" id="KW-0573">Peptidoglycan synthesis</keyword>
<evidence type="ECO:0000256" key="15">
    <source>
        <dbReference type="SAM" id="MobiDB-lite"/>
    </source>
</evidence>
<accession>A0A485LVS2</accession>
<comment type="catalytic activity">
    <reaction evidence="14">
        <text>[GlcNAc-(1-&gt;4)-Mur2Ac(oyl-L-Ala-gamma-D-Glu-L-Lys-D-Ala-D-Ala)](n)-di-trans,octa-cis-undecaprenyl diphosphate + beta-D-GlcNAc-(1-&gt;4)-Mur2Ac(oyl-L-Ala-gamma-D-Glu-L-Lys-D-Ala-D-Ala)-di-trans,octa-cis-undecaprenyl diphosphate = [GlcNAc-(1-&gt;4)-Mur2Ac(oyl-L-Ala-gamma-D-Glu-L-Lys-D-Ala-D-Ala)](n+1)-di-trans,octa-cis-undecaprenyl diphosphate + di-trans,octa-cis-undecaprenyl diphosphate + H(+)</text>
        <dbReference type="Rhea" id="RHEA:23708"/>
        <dbReference type="Rhea" id="RHEA-COMP:9602"/>
        <dbReference type="Rhea" id="RHEA-COMP:9603"/>
        <dbReference type="ChEBI" id="CHEBI:15378"/>
        <dbReference type="ChEBI" id="CHEBI:58405"/>
        <dbReference type="ChEBI" id="CHEBI:60033"/>
        <dbReference type="ChEBI" id="CHEBI:78435"/>
        <dbReference type="EC" id="2.4.99.28"/>
    </reaction>
</comment>
<evidence type="ECO:0000256" key="6">
    <source>
        <dbReference type="ARBA" id="ARBA00022679"/>
    </source>
</evidence>
<evidence type="ECO:0000313" key="18">
    <source>
        <dbReference type="EMBL" id="VFU11672.1"/>
    </source>
</evidence>
<feature type="region of interest" description="Disordered" evidence="15">
    <location>
        <begin position="725"/>
        <end position="769"/>
    </location>
</feature>
<dbReference type="FunFam" id="1.10.3810.10:FF:000001">
    <property type="entry name" value="Penicillin-binding protein 1A"/>
    <property type="match status" value="1"/>
</dbReference>
<keyword evidence="8" id="KW-0133">Cell shape</keyword>
<evidence type="ECO:0000256" key="14">
    <source>
        <dbReference type="ARBA" id="ARBA00049902"/>
    </source>
</evidence>
<dbReference type="GO" id="GO:0071555">
    <property type="term" value="P:cell wall organization"/>
    <property type="evidence" value="ECO:0007669"/>
    <property type="project" value="UniProtKB-KW"/>
</dbReference>
<keyword evidence="3 18" id="KW-0121">Carboxypeptidase</keyword>
<feature type="compositionally biased region" description="Polar residues" evidence="15">
    <location>
        <begin position="754"/>
        <end position="769"/>
    </location>
</feature>
<dbReference type="NCBIfam" id="TIGR02074">
    <property type="entry name" value="PBP_1a_fam"/>
    <property type="match status" value="1"/>
</dbReference>
<dbReference type="Pfam" id="PF00905">
    <property type="entry name" value="Transpeptidase"/>
    <property type="match status" value="1"/>
</dbReference>
<evidence type="ECO:0000256" key="13">
    <source>
        <dbReference type="ARBA" id="ARBA00044770"/>
    </source>
</evidence>
<keyword evidence="7" id="KW-0378">Hydrolase</keyword>